<dbReference type="GO" id="GO:0043190">
    <property type="term" value="C:ATP-binding cassette (ABC) transporter complex"/>
    <property type="evidence" value="ECO:0007669"/>
    <property type="project" value="InterPro"/>
</dbReference>
<evidence type="ECO:0000256" key="3">
    <source>
        <dbReference type="ARBA" id="ARBA00022448"/>
    </source>
</evidence>
<dbReference type="InterPro" id="IPR030678">
    <property type="entry name" value="Peptide/Ni-bd"/>
</dbReference>
<accession>A0A841SWA2</accession>
<name>A0A841SWA2_9BACL</name>
<organism evidence="8 9">
    <name type="scientific">Cohnella thailandensis</name>
    <dbReference type="NCBI Taxonomy" id="557557"/>
    <lineage>
        <taxon>Bacteria</taxon>
        <taxon>Bacillati</taxon>
        <taxon>Bacillota</taxon>
        <taxon>Bacilli</taxon>
        <taxon>Bacillales</taxon>
        <taxon>Paenibacillaceae</taxon>
        <taxon>Cohnella</taxon>
    </lineage>
</organism>
<keyword evidence="9" id="KW-1185">Reference proteome</keyword>
<dbReference type="InterPro" id="IPR039424">
    <property type="entry name" value="SBP_5"/>
</dbReference>
<dbReference type="CDD" id="cd08504">
    <property type="entry name" value="PBP2_OppA"/>
    <property type="match status" value="1"/>
</dbReference>
<evidence type="ECO:0000256" key="1">
    <source>
        <dbReference type="ARBA" id="ARBA00004196"/>
    </source>
</evidence>
<evidence type="ECO:0000259" key="7">
    <source>
        <dbReference type="Pfam" id="PF00496"/>
    </source>
</evidence>
<dbReference type="Gene3D" id="3.10.105.10">
    <property type="entry name" value="Dipeptide-binding Protein, Domain 3"/>
    <property type="match status" value="1"/>
</dbReference>
<dbReference type="AlphaFoldDB" id="A0A841SWA2"/>
<evidence type="ECO:0000256" key="6">
    <source>
        <dbReference type="SAM" id="SignalP"/>
    </source>
</evidence>
<dbReference type="GO" id="GO:1904680">
    <property type="term" value="F:peptide transmembrane transporter activity"/>
    <property type="evidence" value="ECO:0007669"/>
    <property type="project" value="TreeGrafter"/>
</dbReference>
<dbReference type="SUPFAM" id="SSF53850">
    <property type="entry name" value="Periplasmic binding protein-like II"/>
    <property type="match status" value="1"/>
</dbReference>
<keyword evidence="5" id="KW-0653">Protein transport</keyword>
<dbReference type="RefSeq" id="WP_185119114.1">
    <property type="nucleotide sequence ID" value="NZ_JACJVQ010000005.1"/>
</dbReference>
<dbReference type="FunFam" id="3.90.76.10:FF:000001">
    <property type="entry name" value="Oligopeptide ABC transporter substrate-binding protein"/>
    <property type="match status" value="1"/>
</dbReference>
<evidence type="ECO:0000256" key="2">
    <source>
        <dbReference type="ARBA" id="ARBA00005695"/>
    </source>
</evidence>
<comment type="similarity">
    <text evidence="2">Belongs to the bacterial solute-binding protein 5 family.</text>
</comment>
<keyword evidence="4 6" id="KW-0732">Signal</keyword>
<gene>
    <name evidence="8" type="ORF">H7B67_07285</name>
</gene>
<proteinExistence type="inferred from homology"/>
<feature type="signal peptide" evidence="6">
    <location>
        <begin position="1"/>
        <end position="21"/>
    </location>
</feature>
<evidence type="ECO:0000313" key="8">
    <source>
        <dbReference type="EMBL" id="MBB6633907.1"/>
    </source>
</evidence>
<dbReference type="FunFam" id="3.10.105.10:FF:000001">
    <property type="entry name" value="Oligopeptide ABC transporter, oligopeptide-binding protein"/>
    <property type="match status" value="1"/>
</dbReference>
<dbReference type="GO" id="GO:0030288">
    <property type="term" value="C:outer membrane-bounded periplasmic space"/>
    <property type="evidence" value="ECO:0007669"/>
    <property type="project" value="UniProtKB-ARBA"/>
</dbReference>
<sequence>MKKKGSLSLLALMLVFSVVLAACGNNNENASGSSSPSASAGASGSAAPSGKPINLYVENEIKNLSQWAASDDISFTVLNNVSEGLYRLDADNNPQPALAQDVAISDDKLTYTFTLRDGIQWSNGTPITAADFKYAWLGEMNPTTATNGYSFILTDYIVGGAEYAAGTGTADQVAIEAKDDKTLVVTLKQPTPFFLRLTSLVPYFPLNEAFVTSQGDQYGLAADKLIYAGPYVLESFDIAAGAVLKKNPTYWDNSNVKTDTINLKVIKEQSTALNAYKAGQIDRVTLASSDVDANKSNPEFGTGIKFRTTYLQFNTKAEGLSNVNIRKALSLAFDSNILAATILNNGSSGASGLIPDLMSGDGTKTFRELNGKVIEANIEKAKELWAQGVQELGSAPKLTLLIADTSEVKDVATFLQSEFKNNLGIDVAIDTKTSKARNELMDNNNYQMAVTAWGADYDDAMTYMDLWTNHTPYRGNYESSEYDALIANAKKETDDAKRADMLLQAEKQLVDTDAVVAPIYFGGYSFLQKSNVTGLIYHPYGNPVEFKSAVAQ</sequence>
<comment type="caution">
    <text evidence="8">The sequence shown here is derived from an EMBL/GenBank/DDBJ whole genome shotgun (WGS) entry which is preliminary data.</text>
</comment>
<dbReference type="Gene3D" id="3.40.190.10">
    <property type="entry name" value="Periplasmic binding protein-like II"/>
    <property type="match status" value="1"/>
</dbReference>
<dbReference type="Pfam" id="PF00496">
    <property type="entry name" value="SBP_bac_5"/>
    <property type="match status" value="1"/>
</dbReference>
<dbReference type="EMBL" id="JACJVQ010000005">
    <property type="protein sequence ID" value="MBB6633907.1"/>
    <property type="molecule type" value="Genomic_DNA"/>
</dbReference>
<evidence type="ECO:0000256" key="5">
    <source>
        <dbReference type="ARBA" id="ARBA00022856"/>
    </source>
</evidence>
<dbReference type="PROSITE" id="PS51257">
    <property type="entry name" value="PROKAR_LIPOPROTEIN"/>
    <property type="match status" value="1"/>
</dbReference>
<feature type="domain" description="Solute-binding protein family 5" evidence="7">
    <location>
        <begin position="94"/>
        <end position="472"/>
    </location>
</feature>
<keyword evidence="3" id="KW-0813">Transport</keyword>
<keyword evidence="5" id="KW-0571">Peptide transport</keyword>
<dbReference type="Proteomes" id="UP000535838">
    <property type="component" value="Unassembled WGS sequence"/>
</dbReference>
<dbReference type="PANTHER" id="PTHR30290">
    <property type="entry name" value="PERIPLASMIC BINDING COMPONENT OF ABC TRANSPORTER"/>
    <property type="match status" value="1"/>
</dbReference>
<reference evidence="8 9" key="1">
    <citation type="submission" date="2020-08" db="EMBL/GenBank/DDBJ databases">
        <title>Cohnella phylogeny.</title>
        <authorList>
            <person name="Dunlap C."/>
        </authorList>
    </citation>
    <scope>NUCLEOTIDE SEQUENCE [LARGE SCALE GENOMIC DNA]</scope>
    <source>
        <strain evidence="8 9">DSM 25241</strain>
    </source>
</reference>
<dbReference type="PANTHER" id="PTHR30290:SF10">
    <property type="entry name" value="PERIPLASMIC OLIGOPEPTIDE-BINDING PROTEIN-RELATED"/>
    <property type="match status" value="1"/>
</dbReference>
<dbReference type="Gene3D" id="3.90.76.10">
    <property type="entry name" value="Dipeptide-binding Protein, Domain 1"/>
    <property type="match status" value="1"/>
</dbReference>
<dbReference type="PIRSF" id="PIRSF002741">
    <property type="entry name" value="MppA"/>
    <property type="match status" value="1"/>
</dbReference>
<evidence type="ECO:0000313" key="9">
    <source>
        <dbReference type="Proteomes" id="UP000535838"/>
    </source>
</evidence>
<evidence type="ECO:0000256" key="4">
    <source>
        <dbReference type="ARBA" id="ARBA00022729"/>
    </source>
</evidence>
<dbReference type="InterPro" id="IPR000914">
    <property type="entry name" value="SBP_5_dom"/>
</dbReference>
<dbReference type="GO" id="GO:0015833">
    <property type="term" value="P:peptide transport"/>
    <property type="evidence" value="ECO:0007669"/>
    <property type="project" value="UniProtKB-KW"/>
</dbReference>
<comment type="subcellular location">
    <subcellularLocation>
        <location evidence="1">Cell envelope</location>
    </subcellularLocation>
</comment>
<protein>
    <submittedName>
        <fullName evidence="8">Peptide ABC transporter substrate-binding protein</fullName>
    </submittedName>
</protein>
<feature type="chain" id="PRO_5039192446" evidence="6">
    <location>
        <begin position="22"/>
        <end position="552"/>
    </location>
</feature>